<gene>
    <name evidence="1" type="ORF">TELCIR_15591</name>
</gene>
<accession>A0A2G9TXX1</accession>
<dbReference type="EMBL" id="KZ351609">
    <property type="protein sequence ID" value="PIO62833.1"/>
    <property type="molecule type" value="Genomic_DNA"/>
</dbReference>
<dbReference type="Proteomes" id="UP000230423">
    <property type="component" value="Unassembled WGS sequence"/>
</dbReference>
<dbReference type="Pfam" id="PF14750">
    <property type="entry name" value="INTS2"/>
    <property type="match status" value="1"/>
</dbReference>
<dbReference type="OrthoDB" id="70899at2759"/>
<keyword evidence="2" id="KW-1185">Reference proteome</keyword>
<evidence type="ECO:0000313" key="1">
    <source>
        <dbReference type="EMBL" id="PIO62833.1"/>
    </source>
</evidence>
<reference evidence="1 2" key="1">
    <citation type="submission" date="2015-09" db="EMBL/GenBank/DDBJ databases">
        <title>Draft genome of the parasitic nematode Teladorsagia circumcincta isolate WARC Sus (inbred).</title>
        <authorList>
            <person name="Mitreva M."/>
        </authorList>
    </citation>
    <scope>NUCLEOTIDE SEQUENCE [LARGE SCALE GENOMIC DNA]</scope>
    <source>
        <strain evidence="1 2">S</strain>
    </source>
</reference>
<name>A0A2G9TXX1_TELCI</name>
<dbReference type="InterPro" id="IPR029321">
    <property type="entry name" value="INTS2"/>
</dbReference>
<proteinExistence type="predicted"/>
<dbReference type="GO" id="GO:0032039">
    <property type="term" value="C:integrator complex"/>
    <property type="evidence" value="ECO:0007669"/>
    <property type="project" value="InterPro"/>
</dbReference>
<dbReference type="PANTHER" id="PTHR28608:SF1">
    <property type="entry name" value="INTEGRATOR COMPLEX SUBUNIT 2"/>
    <property type="match status" value="1"/>
</dbReference>
<dbReference type="PANTHER" id="PTHR28608">
    <property type="entry name" value="INTEGRATOR COMPLEX SUBUNIT 2"/>
    <property type="match status" value="1"/>
</dbReference>
<organism evidence="1 2">
    <name type="scientific">Teladorsagia circumcincta</name>
    <name type="common">Brown stomach worm</name>
    <name type="synonym">Ostertagia circumcincta</name>
    <dbReference type="NCBI Taxonomy" id="45464"/>
    <lineage>
        <taxon>Eukaryota</taxon>
        <taxon>Metazoa</taxon>
        <taxon>Ecdysozoa</taxon>
        <taxon>Nematoda</taxon>
        <taxon>Chromadorea</taxon>
        <taxon>Rhabditida</taxon>
        <taxon>Rhabditina</taxon>
        <taxon>Rhabditomorpha</taxon>
        <taxon>Strongyloidea</taxon>
        <taxon>Trichostrongylidae</taxon>
        <taxon>Teladorsagia</taxon>
    </lineage>
</organism>
<dbReference type="GO" id="GO:0034472">
    <property type="term" value="P:snRNA 3'-end processing"/>
    <property type="evidence" value="ECO:0007669"/>
    <property type="project" value="TreeGrafter"/>
</dbReference>
<sequence length="151" mass="17093">MAELMSANAFTKHNVDISAQFGELLCSPDFAVAMTAAQRFDAAPLTDQVRLIPSLARAFLYSLDSIPQSYVEIIVGIWTRLENVVPRMLYETWPIDMIRPLVENIPSMFVATEYIQEMLALPNMKRRIFAVCLMAEVGRKVSLLKILLIEN</sequence>
<evidence type="ECO:0000313" key="2">
    <source>
        <dbReference type="Proteomes" id="UP000230423"/>
    </source>
</evidence>
<evidence type="ECO:0008006" key="3">
    <source>
        <dbReference type="Google" id="ProtNLM"/>
    </source>
</evidence>
<dbReference type="AlphaFoldDB" id="A0A2G9TXX1"/>
<protein>
    <recommendedName>
        <fullName evidence="3">Symplekin C-terminal domain-containing protein</fullName>
    </recommendedName>
</protein>